<gene>
    <name evidence="8" type="ORF">UW84_C0030G0005</name>
</gene>
<dbReference type="InterPro" id="IPR012336">
    <property type="entry name" value="Thioredoxin-like_fold"/>
</dbReference>
<keyword evidence="5" id="KW-0676">Redox-active center</keyword>
<keyword evidence="2" id="KW-0732">Signal</keyword>
<sequence>MAAFFLGSLWTEVKYLKKTNGQQATGAAPTQQVPSQPDTTDNGAPIKVSVDNDPVLGDKKAIVTLIEFSDYECPFCKKYFTDTYPQIKKDYIDTGKVKMVFRDLPLGFHQNAPKEAEAAECARKQGGDTTYFKYHDQIFTKTTSNGTGLALDQLPIIAKELGLNVNKFQQCLDSGEFKSEVDKDLADAGAVGANGTPTFFIGKSTSNGEVDGIKVVGAQPYSAFKTIIDELLK</sequence>
<comment type="similarity">
    <text evidence="1">Belongs to the thioredoxin family. DsbA subfamily.</text>
</comment>
<dbReference type="InterPro" id="IPR036249">
    <property type="entry name" value="Thioredoxin-like_sf"/>
</dbReference>
<dbReference type="Gene3D" id="1.10.40.80">
    <property type="match status" value="1"/>
</dbReference>
<dbReference type="GO" id="GO:0016491">
    <property type="term" value="F:oxidoreductase activity"/>
    <property type="evidence" value="ECO:0007669"/>
    <property type="project" value="UniProtKB-KW"/>
</dbReference>
<dbReference type="Proteomes" id="UP000034797">
    <property type="component" value="Unassembled WGS sequence"/>
</dbReference>
<accession>A0A0G1KPQ8</accession>
<dbReference type="PANTHER" id="PTHR13887">
    <property type="entry name" value="GLUTATHIONE S-TRANSFERASE KAPPA"/>
    <property type="match status" value="1"/>
</dbReference>
<feature type="region of interest" description="Disordered" evidence="6">
    <location>
        <begin position="25"/>
        <end position="48"/>
    </location>
</feature>
<dbReference type="PROSITE" id="PS51352">
    <property type="entry name" value="THIOREDOXIN_2"/>
    <property type="match status" value="1"/>
</dbReference>
<protein>
    <submittedName>
        <fullName evidence="8">DSBA oxidoreductase</fullName>
    </submittedName>
</protein>
<dbReference type="PANTHER" id="PTHR13887:SF14">
    <property type="entry name" value="DISULFIDE BOND FORMATION PROTEIN D"/>
    <property type="match status" value="1"/>
</dbReference>
<dbReference type="AlphaFoldDB" id="A0A0G1KPQ8"/>
<evidence type="ECO:0000256" key="5">
    <source>
        <dbReference type="ARBA" id="ARBA00023284"/>
    </source>
</evidence>
<organism evidence="8 9">
    <name type="scientific">Candidatus Collierbacteria bacterium GW2011_GWA2_44_99</name>
    <dbReference type="NCBI Taxonomy" id="1618380"/>
    <lineage>
        <taxon>Bacteria</taxon>
        <taxon>Candidatus Collieribacteriota</taxon>
    </lineage>
</organism>
<proteinExistence type="inferred from homology"/>
<dbReference type="Gene3D" id="3.40.30.10">
    <property type="entry name" value="Glutaredoxin"/>
    <property type="match status" value="1"/>
</dbReference>
<keyword evidence="4" id="KW-1015">Disulfide bond</keyword>
<dbReference type="Pfam" id="PF13462">
    <property type="entry name" value="Thioredoxin_4"/>
    <property type="match status" value="1"/>
</dbReference>
<feature type="compositionally biased region" description="Polar residues" evidence="6">
    <location>
        <begin position="33"/>
        <end position="42"/>
    </location>
</feature>
<name>A0A0G1KPQ8_9BACT</name>
<evidence type="ECO:0000256" key="2">
    <source>
        <dbReference type="ARBA" id="ARBA00022729"/>
    </source>
</evidence>
<evidence type="ECO:0000256" key="4">
    <source>
        <dbReference type="ARBA" id="ARBA00023157"/>
    </source>
</evidence>
<dbReference type="InterPro" id="IPR013766">
    <property type="entry name" value="Thioredoxin_domain"/>
</dbReference>
<evidence type="ECO:0000256" key="1">
    <source>
        <dbReference type="ARBA" id="ARBA00005791"/>
    </source>
</evidence>
<dbReference type="SUPFAM" id="SSF52833">
    <property type="entry name" value="Thioredoxin-like"/>
    <property type="match status" value="1"/>
</dbReference>
<comment type="caution">
    <text evidence="8">The sequence shown here is derived from an EMBL/GenBank/DDBJ whole genome shotgun (WGS) entry which is preliminary data.</text>
</comment>
<keyword evidence="3" id="KW-0560">Oxidoreductase</keyword>
<evidence type="ECO:0000313" key="9">
    <source>
        <dbReference type="Proteomes" id="UP000034797"/>
    </source>
</evidence>
<dbReference type="EMBL" id="LCJW01000030">
    <property type="protein sequence ID" value="KKT85470.1"/>
    <property type="molecule type" value="Genomic_DNA"/>
</dbReference>
<feature type="domain" description="Thioredoxin" evidence="7">
    <location>
        <begin position="27"/>
        <end position="233"/>
    </location>
</feature>
<evidence type="ECO:0000313" key="8">
    <source>
        <dbReference type="EMBL" id="KKT85470.1"/>
    </source>
</evidence>
<evidence type="ECO:0000256" key="6">
    <source>
        <dbReference type="SAM" id="MobiDB-lite"/>
    </source>
</evidence>
<evidence type="ECO:0000256" key="3">
    <source>
        <dbReference type="ARBA" id="ARBA00023002"/>
    </source>
</evidence>
<evidence type="ECO:0000259" key="7">
    <source>
        <dbReference type="PROSITE" id="PS51352"/>
    </source>
</evidence>
<reference evidence="8 9" key="1">
    <citation type="journal article" date="2015" name="Nature">
        <title>rRNA introns, odd ribosomes, and small enigmatic genomes across a large radiation of phyla.</title>
        <authorList>
            <person name="Brown C.T."/>
            <person name="Hug L.A."/>
            <person name="Thomas B.C."/>
            <person name="Sharon I."/>
            <person name="Castelle C.J."/>
            <person name="Singh A."/>
            <person name="Wilkins M.J."/>
            <person name="Williams K.H."/>
            <person name="Banfield J.F."/>
        </authorList>
    </citation>
    <scope>NUCLEOTIDE SEQUENCE [LARGE SCALE GENOMIC DNA]</scope>
</reference>